<gene>
    <name evidence="4" type="ORF">PXEA_LOCUS35452</name>
</gene>
<dbReference type="SUPFAM" id="SSF48726">
    <property type="entry name" value="Immunoglobulin"/>
    <property type="match status" value="2"/>
</dbReference>
<dbReference type="GO" id="GO:0007156">
    <property type="term" value="P:homophilic cell adhesion via plasma membrane adhesion molecules"/>
    <property type="evidence" value="ECO:0007669"/>
    <property type="project" value="TreeGrafter"/>
</dbReference>
<dbReference type="SMART" id="SM00408">
    <property type="entry name" value="IGc2"/>
    <property type="match status" value="2"/>
</dbReference>
<dbReference type="PANTHER" id="PTHR45080:SF8">
    <property type="entry name" value="IG-LIKE DOMAIN-CONTAINING PROTEIN"/>
    <property type="match status" value="1"/>
</dbReference>
<accession>A0A3S5BE49</accession>
<feature type="domain" description="Ig-like" evidence="3">
    <location>
        <begin position="1"/>
        <end position="96"/>
    </location>
</feature>
<evidence type="ECO:0000259" key="3">
    <source>
        <dbReference type="PROSITE" id="PS50835"/>
    </source>
</evidence>
<evidence type="ECO:0000313" key="4">
    <source>
        <dbReference type="EMBL" id="VEL42012.1"/>
    </source>
</evidence>
<proteinExistence type="predicted"/>
<protein>
    <recommendedName>
        <fullName evidence="3">Ig-like domain-containing protein</fullName>
    </recommendedName>
</protein>
<dbReference type="InterPro" id="IPR013783">
    <property type="entry name" value="Ig-like_fold"/>
</dbReference>
<dbReference type="InterPro" id="IPR050958">
    <property type="entry name" value="Cell_Adh-Cytoskel_Orgn"/>
</dbReference>
<dbReference type="Proteomes" id="UP000784294">
    <property type="component" value="Unassembled WGS sequence"/>
</dbReference>
<dbReference type="PANTHER" id="PTHR45080">
    <property type="entry name" value="CONTACTIN 5"/>
    <property type="match status" value="1"/>
</dbReference>
<dbReference type="InterPro" id="IPR036179">
    <property type="entry name" value="Ig-like_dom_sf"/>
</dbReference>
<dbReference type="SMART" id="SM00409">
    <property type="entry name" value="IG"/>
    <property type="match status" value="1"/>
</dbReference>
<evidence type="ECO:0000313" key="5">
    <source>
        <dbReference type="Proteomes" id="UP000784294"/>
    </source>
</evidence>
<sequence length="186" mass="20484">MVARNASIEPGKDAVLSCAVFSTVNDVEVKWYRGLEPRFELRPGKTSRYSIQTDRTLGNAINSTLSITRASESDTGKYICEASHKGGTSSADGFINIHVRPRVSVDSEEVTFRDGGTLMLTCQAQGLPPPRITWSLNDMTIAPSSPLTDSYRISNYQRPRISIRRTALVGSSPMSKHSDTIAFVWQ</sequence>
<dbReference type="EMBL" id="CAAALY010272106">
    <property type="protein sequence ID" value="VEL42012.1"/>
    <property type="molecule type" value="Genomic_DNA"/>
</dbReference>
<dbReference type="InterPro" id="IPR003598">
    <property type="entry name" value="Ig_sub2"/>
</dbReference>
<organism evidence="4 5">
    <name type="scientific">Protopolystoma xenopodis</name>
    <dbReference type="NCBI Taxonomy" id="117903"/>
    <lineage>
        <taxon>Eukaryota</taxon>
        <taxon>Metazoa</taxon>
        <taxon>Spiralia</taxon>
        <taxon>Lophotrochozoa</taxon>
        <taxon>Platyhelminthes</taxon>
        <taxon>Monogenea</taxon>
        <taxon>Polyopisthocotylea</taxon>
        <taxon>Polystomatidea</taxon>
        <taxon>Polystomatidae</taxon>
        <taxon>Protopolystoma</taxon>
    </lineage>
</organism>
<keyword evidence="2" id="KW-1015">Disulfide bond</keyword>
<evidence type="ECO:0000256" key="1">
    <source>
        <dbReference type="ARBA" id="ARBA00022729"/>
    </source>
</evidence>
<dbReference type="AlphaFoldDB" id="A0A3S5BE49"/>
<dbReference type="InterPro" id="IPR007110">
    <property type="entry name" value="Ig-like_dom"/>
</dbReference>
<keyword evidence="5" id="KW-1185">Reference proteome</keyword>
<dbReference type="InterPro" id="IPR003006">
    <property type="entry name" value="Ig/MHC_CS"/>
</dbReference>
<name>A0A3S5BE49_9PLAT</name>
<feature type="domain" description="Ig-like" evidence="3">
    <location>
        <begin position="101"/>
        <end position="134"/>
    </location>
</feature>
<reference evidence="4" key="1">
    <citation type="submission" date="2018-11" db="EMBL/GenBank/DDBJ databases">
        <authorList>
            <consortium name="Pathogen Informatics"/>
        </authorList>
    </citation>
    <scope>NUCLEOTIDE SEQUENCE</scope>
</reference>
<evidence type="ECO:0000256" key="2">
    <source>
        <dbReference type="ARBA" id="ARBA00023157"/>
    </source>
</evidence>
<dbReference type="InterPro" id="IPR003599">
    <property type="entry name" value="Ig_sub"/>
</dbReference>
<dbReference type="OrthoDB" id="10010359at2759"/>
<dbReference type="PROSITE" id="PS00290">
    <property type="entry name" value="IG_MHC"/>
    <property type="match status" value="1"/>
</dbReference>
<dbReference type="PROSITE" id="PS50835">
    <property type="entry name" value="IG_LIKE"/>
    <property type="match status" value="2"/>
</dbReference>
<dbReference type="Gene3D" id="2.60.40.10">
    <property type="entry name" value="Immunoglobulins"/>
    <property type="match status" value="2"/>
</dbReference>
<comment type="caution">
    <text evidence="4">The sequence shown here is derived from an EMBL/GenBank/DDBJ whole genome shotgun (WGS) entry which is preliminary data.</text>
</comment>
<dbReference type="GO" id="GO:0005886">
    <property type="term" value="C:plasma membrane"/>
    <property type="evidence" value="ECO:0007669"/>
    <property type="project" value="TreeGrafter"/>
</dbReference>
<dbReference type="Pfam" id="PF13927">
    <property type="entry name" value="Ig_3"/>
    <property type="match status" value="2"/>
</dbReference>
<keyword evidence="1" id="KW-0732">Signal</keyword>